<feature type="transmembrane region" description="Helical" evidence="4">
    <location>
        <begin position="258"/>
        <end position="280"/>
    </location>
</feature>
<feature type="transmembrane region" description="Helical" evidence="4">
    <location>
        <begin position="360"/>
        <end position="379"/>
    </location>
</feature>
<feature type="transmembrane region" description="Helical" evidence="4">
    <location>
        <begin position="223"/>
        <end position="246"/>
    </location>
</feature>
<evidence type="ECO:0000256" key="4">
    <source>
        <dbReference type="SAM" id="Phobius"/>
    </source>
</evidence>
<keyword evidence="2 4" id="KW-1133">Transmembrane helix</keyword>
<feature type="transmembrane region" description="Helical" evidence="4">
    <location>
        <begin position="138"/>
        <end position="160"/>
    </location>
</feature>
<dbReference type="Gene3D" id="1.20.1250.20">
    <property type="entry name" value="MFS general substrate transporter like domains"/>
    <property type="match status" value="1"/>
</dbReference>
<dbReference type="RefSeq" id="WP_076367114.1">
    <property type="nucleotide sequence ID" value="NZ_FTOM01000008.1"/>
</dbReference>
<keyword evidence="7" id="KW-1185">Reference proteome</keyword>
<dbReference type="PANTHER" id="PTHR11360:SF284">
    <property type="entry name" value="EG:103B4.3 PROTEIN-RELATED"/>
    <property type="match status" value="1"/>
</dbReference>
<feature type="transmembrane region" description="Helical" evidence="4">
    <location>
        <begin position="166"/>
        <end position="187"/>
    </location>
</feature>
<feature type="transmembrane region" description="Helical" evidence="4">
    <location>
        <begin position="105"/>
        <end position="126"/>
    </location>
</feature>
<feature type="transmembrane region" description="Helical" evidence="4">
    <location>
        <begin position="327"/>
        <end position="348"/>
    </location>
</feature>
<dbReference type="Pfam" id="PF07690">
    <property type="entry name" value="MFS_1"/>
    <property type="match status" value="1"/>
</dbReference>
<feature type="domain" description="Major facilitator superfamily (MFS) profile" evidence="5">
    <location>
        <begin position="10"/>
        <end position="415"/>
    </location>
</feature>
<dbReference type="InterPro" id="IPR011701">
    <property type="entry name" value="MFS"/>
</dbReference>
<reference evidence="7" key="1">
    <citation type="submission" date="2017-01" db="EMBL/GenBank/DDBJ databases">
        <authorList>
            <person name="Varghese N."/>
            <person name="Submissions S."/>
        </authorList>
    </citation>
    <scope>NUCLEOTIDE SEQUENCE [LARGE SCALE GENOMIC DNA]</scope>
    <source>
        <strain evidence="7">DSM 18714</strain>
    </source>
</reference>
<feature type="transmembrane region" description="Helical" evidence="4">
    <location>
        <begin position="391"/>
        <end position="410"/>
    </location>
</feature>
<evidence type="ECO:0000259" key="5">
    <source>
        <dbReference type="PROSITE" id="PS50850"/>
    </source>
</evidence>
<evidence type="ECO:0000313" key="7">
    <source>
        <dbReference type="Proteomes" id="UP000186098"/>
    </source>
</evidence>
<dbReference type="Proteomes" id="UP000186098">
    <property type="component" value="Unassembled WGS sequence"/>
</dbReference>
<evidence type="ECO:0000256" key="3">
    <source>
        <dbReference type="ARBA" id="ARBA00023136"/>
    </source>
</evidence>
<keyword evidence="1 4" id="KW-0812">Transmembrane</keyword>
<organism evidence="6 7">
    <name type="scientific">Phaeovulum vinaykumarii</name>
    <dbReference type="NCBI Taxonomy" id="407234"/>
    <lineage>
        <taxon>Bacteria</taxon>
        <taxon>Pseudomonadati</taxon>
        <taxon>Pseudomonadota</taxon>
        <taxon>Alphaproteobacteria</taxon>
        <taxon>Rhodobacterales</taxon>
        <taxon>Paracoccaceae</taxon>
        <taxon>Phaeovulum</taxon>
    </lineage>
</organism>
<dbReference type="OrthoDB" id="146345at2"/>
<dbReference type="SUPFAM" id="SSF103473">
    <property type="entry name" value="MFS general substrate transporter"/>
    <property type="match status" value="1"/>
</dbReference>
<dbReference type="InterPro" id="IPR020846">
    <property type="entry name" value="MFS_dom"/>
</dbReference>
<feature type="transmembrane region" description="Helical" evidence="4">
    <location>
        <begin position="49"/>
        <end position="67"/>
    </location>
</feature>
<sequence>MHAPAKTPLFTPVLLAGALILMLGFAVRASFGVFQIPIAAEFGWPRAEFSLAIAIQNLAWGIGQPIFGALAERFGDRRAILLGALFYAVGLLASAHAMTPLAHQLLEILVGFGVAGTGFGVILAVVGRASSDENRSLALGITTAAGSAGQVFGAPVAAALLQVMPWQTIFMIFAAVILASMAALPALRAPEDTADPTATGHPADPEPMGRTVARAFRDPSFTLIFLGFFSCGYQLAFVTAHFPALVTEMCGAVDPTGMLAALGISSTSALGAASIALIGLANIAGTITAGWLGKRHSKKLLLAGIYALRTLIAAAFILAPITPASVLLFSLLMGLLWLATVPLTSGLVAQIYGLRYMGTLYGFVFLSHQIGSFLGVWLGGLLYDIYGNYTLVWWVGVAVGAFSALVHLPVRETPRRFAPA</sequence>
<feature type="transmembrane region" description="Helical" evidence="4">
    <location>
        <begin position="79"/>
        <end position="99"/>
    </location>
</feature>
<feature type="transmembrane region" description="Helical" evidence="4">
    <location>
        <begin position="300"/>
        <end position="321"/>
    </location>
</feature>
<evidence type="ECO:0000256" key="2">
    <source>
        <dbReference type="ARBA" id="ARBA00022989"/>
    </source>
</evidence>
<evidence type="ECO:0000256" key="1">
    <source>
        <dbReference type="ARBA" id="ARBA00022692"/>
    </source>
</evidence>
<dbReference type="PROSITE" id="PS50850">
    <property type="entry name" value="MFS"/>
    <property type="match status" value="1"/>
</dbReference>
<dbReference type="EMBL" id="FTOM01000008">
    <property type="protein sequence ID" value="SIS87097.1"/>
    <property type="molecule type" value="Genomic_DNA"/>
</dbReference>
<evidence type="ECO:0000313" key="6">
    <source>
        <dbReference type="EMBL" id="SIS87097.1"/>
    </source>
</evidence>
<name>A0A1N7MLX5_9RHOB</name>
<dbReference type="CDD" id="cd17355">
    <property type="entry name" value="MFS_YcxA_like"/>
    <property type="match status" value="1"/>
</dbReference>
<accession>A0A1N7MLX5</accession>
<dbReference type="AlphaFoldDB" id="A0A1N7MLX5"/>
<protein>
    <submittedName>
        <fullName evidence="6">Predicted arabinose efflux permease, MFS family</fullName>
    </submittedName>
</protein>
<dbReference type="STRING" id="407234.SAMN05421795_10872"/>
<proteinExistence type="predicted"/>
<dbReference type="PANTHER" id="PTHR11360">
    <property type="entry name" value="MONOCARBOXYLATE TRANSPORTER"/>
    <property type="match status" value="1"/>
</dbReference>
<dbReference type="InterPro" id="IPR036259">
    <property type="entry name" value="MFS_trans_sf"/>
</dbReference>
<dbReference type="InterPro" id="IPR050327">
    <property type="entry name" value="Proton-linked_MCT"/>
</dbReference>
<dbReference type="GO" id="GO:0022857">
    <property type="term" value="F:transmembrane transporter activity"/>
    <property type="evidence" value="ECO:0007669"/>
    <property type="project" value="InterPro"/>
</dbReference>
<keyword evidence="3 4" id="KW-0472">Membrane</keyword>
<gene>
    <name evidence="6" type="ORF">SAMN05421795_10872</name>
</gene>